<keyword evidence="3" id="KW-0328">Glycosyltransferase</keyword>
<dbReference type="Proteomes" id="UP000681035">
    <property type="component" value="Chromosome"/>
</dbReference>
<evidence type="ECO:0000256" key="3">
    <source>
        <dbReference type="ARBA" id="ARBA00022676"/>
    </source>
</evidence>
<evidence type="ECO:0000313" key="7">
    <source>
        <dbReference type="EMBL" id="BCK81488.1"/>
    </source>
</evidence>
<evidence type="ECO:0000256" key="1">
    <source>
        <dbReference type="ARBA" id="ARBA00004370"/>
    </source>
</evidence>
<dbReference type="KEGG" id="vcop:MM50RIKEN_12510"/>
<dbReference type="GO" id="GO:0016758">
    <property type="term" value="F:hexosyltransferase activity"/>
    <property type="evidence" value="ECO:0007669"/>
    <property type="project" value="InterPro"/>
</dbReference>
<dbReference type="SUPFAM" id="SSF53756">
    <property type="entry name" value="UDP-Glycosyltransferase/glycogen phosphorylase"/>
    <property type="match status" value="1"/>
</dbReference>
<sequence>MKVLLFSCSTGGGHNSAAAALAQELEARSVESRTYDALQFLPKSTADLISHGHDFAYRYAPKIYGAGYRREEKHPSSLFYEQSIRGIGPLYEELIDQAPDAVICVHLFPAMMMTELRCSYGVRIPTYFVATDFTCSPGVGDLQVDGLCIPHRDLIPEFVTAGLPQERLFPTGIPVGQQFLHPESREEARRALNLPVDGRILTLACGSMGAGPLRTTAQKVAELMGPEDLLVTICGSNHRMYQQMQSDFFRPVDRVRVLGYTHEMFRYMYASDLLLTKAGGLTTAEAVAAGTPLLYLNAVPGCESHNIDFMTRHGCALAVSSDEELQPMLQGILSGAIDPRSMVARRADFPTASAAAVCDLALRHAGA</sequence>
<feature type="domain" description="Glycosyl transferase family 28 C-terminal" evidence="5">
    <location>
        <begin position="201"/>
        <end position="295"/>
    </location>
</feature>
<dbReference type="RefSeq" id="WP_213540289.1">
    <property type="nucleotide sequence ID" value="NZ_AP023418.1"/>
</dbReference>
<comment type="similarity">
    <text evidence="2">Belongs to the glycosyltransferase 28 family.</text>
</comment>
<dbReference type="GO" id="GO:0009247">
    <property type="term" value="P:glycolipid biosynthetic process"/>
    <property type="evidence" value="ECO:0007669"/>
    <property type="project" value="InterPro"/>
</dbReference>
<keyword evidence="8" id="KW-1185">Reference proteome</keyword>
<organism evidence="7 8">
    <name type="scientific">Vescimonas coprocola</name>
    <dbReference type="NCBI Taxonomy" id="2714355"/>
    <lineage>
        <taxon>Bacteria</taxon>
        <taxon>Bacillati</taxon>
        <taxon>Bacillota</taxon>
        <taxon>Clostridia</taxon>
        <taxon>Eubacteriales</taxon>
        <taxon>Oscillospiraceae</taxon>
        <taxon>Vescimonas</taxon>
    </lineage>
</organism>
<evidence type="ECO:0000259" key="5">
    <source>
        <dbReference type="Pfam" id="PF04101"/>
    </source>
</evidence>
<accession>A0A810PZH3</accession>
<dbReference type="InterPro" id="IPR007235">
    <property type="entry name" value="Glyco_trans_28_C"/>
</dbReference>
<dbReference type="EMBL" id="AP023418">
    <property type="protein sequence ID" value="BCK81488.1"/>
    <property type="molecule type" value="Genomic_DNA"/>
</dbReference>
<dbReference type="Gene3D" id="3.40.50.2000">
    <property type="entry name" value="Glycogen Phosphorylase B"/>
    <property type="match status" value="1"/>
</dbReference>
<evidence type="ECO:0000259" key="6">
    <source>
        <dbReference type="Pfam" id="PF06925"/>
    </source>
</evidence>
<name>A0A810PZH3_9FIRM</name>
<evidence type="ECO:0000256" key="4">
    <source>
        <dbReference type="ARBA" id="ARBA00022679"/>
    </source>
</evidence>
<evidence type="ECO:0000313" key="8">
    <source>
        <dbReference type="Proteomes" id="UP000681035"/>
    </source>
</evidence>
<evidence type="ECO:0000256" key="2">
    <source>
        <dbReference type="ARBA" id="ARBA00006962"/>
    </source>
</evidence>
<dbReference type="PANTHER" id="PTHR43025">
    <property type="entry name" value="MONOGALACTOSYLDIACYLGLYCEROL SYNTHASE"/>
    <property type="match status" value="1"/>
</dbReference>
<dbReference type="AlphaFoldDB" id="A0A810PZH3"/>
<dbReference type="GO" id="GO:0016020">
    <property type="term" value="C:membrane"/>
    <property type="evidence" value="ECO:0007669"/>
    <property type="project" value="UniProtKB-SubCell"/>
</dbReference>
<gene>
    <name evidence="7" type="ORF">MM50RIKEN_12510</name>
</gene>
<dbReference type="Pfam" id="PF04101">
    <property type="entry name" value="Glyco_tran_28_C"/>
    <property type="match status" value="1"/>
</dbReference>
<reference evidence="7" key="1">
    <citation type="submission" date="2020-09" db="EMBL/GenBank/DDBJ databases">
        <title>New species isolated from human feces.</title>
        <authorList>
            <person name="Kitahara M."/>
            <person name="Shigeno Y."/>
            <person name="Shime M."/>
            <person name="Matsumoto Y."/>
            <person name="Nakamura S."/>
            <person name="Motooka D."/>
            <person name="Fukuoka S."/>
            <person name="Nishikawa H."/>
            <person name="Benno Y."/>
        </authorList>
    </citation>
    <scope>NUCLEOTIDE SEQUENCE</scope>
    <source>
        <strain evidence="7">MM50</strain>
    </source>
</reference>
<dbReference type="InterPro" id="IPR009695">
    <property type="entry name" value="Diacylglyc_glucosyltr_N"/>
</dbReference>
<protein>
    <submittedName>
        <fullName evidence="7">Glycosyl transferase</fullName>
    </submittedName>
</protein>
<keyword evidence="4 7" id="KW-0808">Transferase</keyword>
<comment type="subcellular location">
    <subcellularLocation>
        <location evidence="1">Membrane</location>
    </subcellularLocation>
</comment>
<dbReference type="InterPro" id="IPR050519">
    <property type="entry name" value="Glycosyltransf_28_UgtP"/>
</dbReference>
<dbReference type="Pfam" id="PF06925">
    <property type="entry name" value="MGDG_synth"/>
    <property type="match status" value="1"/>
</dbReference>
<proteinExistence type="inferred from homology"/>
<feature type="domain" description="Diacylglycerol glucosyltransferase N-terminal" evidence="6">
    <location>
        <begin position="14"/>
        <end position="175"/>
    </location>
</feature>
<dbReference type="PANTHER" id="PTHR43025:SF3">
    <property type="entry name" value="MONOGALACTOSYLDIACYLGLYCEROL SYNTHASE 1, CHLOROPLASTIC"/>
    <property type="match status" value="1"/>
</dbReference>